<dbReference type="PIRSF" id="PIRSF016184">
    <property type="entry name" value="PhzC_PhzF"/>
    <property type="match status" value="1"/>
</dbReference>
<dbReference type="GO" id="GO:0005737">
    <property type="term" value="C:cytoplasm"/>
    <property type="evidence" value="ECO:0007669"/>
    <property type="project" value="TreeGrafter"/>
</dbReference>
<name>A0A4Q8L911_9GAMM</name>
<accession>A0A4Q8L911</accession>
<proteinExistence type="inferred from homology"/>
<comment type="caution">
    <text evidence="3">The sequence shown here is derived from an EMBL/GenBank/DDBJ whole genome shotgun (WGS) entry which is preliminary data.</text>
</comment>
<evidence type="ECO:0000313" key="3">
    <source>
        <dbReference type="EMBL" id="TAA24904.1"/>
    </source>
</evidence>
<evidence type="ECO:0000256" key="1">
    <source>
        <dbReference type="ARBA" id="ARBA00008270"/>
    </source>
</evidence>
<dbReference type="Gene3D" id="3.10.310.10">
    <property type="entry name" value="Diaminopimelate Epimerase, Chain A, domain 1"/>
    <property type="match status" value="2"/>
</dbReference>
<feature type="active site" evidence="2">
    <location>
        <position position="49"/>
    </location>
</feature>
<dbReference type="EMBL" id="SHMB01000010">
    <property type="protein sequence ID" value="TAA24904.1"/>
    <property type="molecule type" value="Genomic_DNA"/>
</dbReference>
<gene>
    <name evidence="3" type="ORF">EA661_17690</name>
</gene>
<comment type="similarity">
    <text evidence="1">Belongs to the PhzF family.</text>
</comment>
<evidence type="ECO:0000313" key="4">
    <source>
        <dbReference type="Proteomes" id="UP000291286"/>
    </source>
</evidence>
<dbReference type="Pfam" id="PF02567">
    <property type="entry name" value="PhzC-PhzF"/>
    <property type="match status" value="1"/>
</dbReference>
<sequence>MSAPGRRYLQLDVFAARPGCGNPLGVILDSDGLDSAAMQALAAWLGLPETVFFVPAAEGADYHVRIFTPDCELPFAGHPSVGAAWAAVARGLASPRDGRLTQQCAAGLLPAQVRQVDGVLHARIRAPRARALPTAPHAQALLDAAHRGWALAAAPALWNNGPGWWLLELADAQAVRRARPDFGAIAALARATASLGVALFAAEAADGHDLVVRAFCPADAPNAPEDPVTGSANACIAVWLHAQGRLPGIGGACVASQGREVGRDGRVHLQVDADGEVWIGGQVQGVVEGTLHW</sequence>
<evidence type="ECO:0000256" key="2">
    <source>
        <dbReference type="PIRSR" id="PIRSR016184-1"/>
    </source>
</evidence>
<organism evidence="3 4">
    <name type="scientific">Pseudoxanthomonas winnipegensis</name>
    <dbReference type="NCBI Taxonomy" id="2480810"/>
    <lineage>
        <taxon>Bacteria</taxon>
        <taxon>Pseudomonadati</taxon>
        <taxon>Pseudomonadota</taxon>
        <taxon>Gammaproteobacteria</taxon>
        <taxon>Lysobacterales</taxon>
        <taxon>Lysobacteraceae</taxon>
        <taxon>Pseudoxanthomonas</taxon>
    </lineage>
</organism>
<dbReference type="GO" id="GO:0016853">
    <property type="term" value="F:isomerase activity"/>
    <property type="evidence" value="ECO:0007669"/>
    <property type="project" value="TreeGrafter"/>
</dbReference>
<reference evidence="3 4" key="1">
    <citation type="submission" date="2019-02" db="EMBL/GenBank/DDBJ databases">
        <title>WGS of Pseudoxanthomonas species novum from clinical isolates.</title>
        <authorList>
            <person name="Bernier A.-M."/>
            <person name="Bernard K."/>
            <person name="Vachon A."/>
        </authorList>
    </citation>
    <scope>NUCLEOTIDE SEQUENCE [LARGE SCALE GENOMIC DNA]</scope>
    <source>
        <strain evidence="3 4">NML171202</strain>
    </source>
</reference>
<dbReference type="Proteomes" id="UP000291286">
    <property type="component" value="Unassembled WGS sequence"/>
</dbReference>
<dbReference type="SUPFAM" id="SSF54506">
    <property type="entry name" value="Diaminopimelate epimerase-like"/>
    <property type="match status" value="1"/>
</dbReference>
<dbReference type="NCBIfam" id="TIGR00654">
    <property type="entry name" value="PhzF_family"/>
    <property type="match status" value="1"/>
</dbReference>
<dbReference type="InterPro" id="IPR003719">
    <property type="entry name" value="Phenazine_PhzF-like"/>
</dbReference>
<dbReference type="PANTHER" id="PTHR13774">
    <property type="entry name" value="PHENAZINE BIOSYNTHESIS PROTEIN"/>
    <property type="match status" value="1"/>
</dbReference>
<dbReference type="PANTHER" id="PTHR13774:SF32">
    <property type="entry name" value="ANTISENSE-ENHANCING SEQUENCE 1"/>
    <property type="match status" value="1"/>
</dbReference>
<protein>
    <submittedName>
        <fullName evidence="3">PhzF family phenazine biosynthesis protein</fullName>
    </submittedName>
</protein>
<dbReference type="AlphaFoldDB" id="A0A4Q8L911"/>
<dbReference type="RefSeq" id="WP_130521215.1">
    <property type="nucleotide sequence ID" value="NZ_SHMA01000008.1"/>
</dbReference>